<dbReference type="Pfam" id="PF00128">
    <property type="entry name" value="Alpha-amylase"/>
    <property type="match status" value="2"/>
</dbReference>
<dbReference type="Gene3D" id="2.60.40.10">
    <property type="entry name" value="Immunoglobulins"/>
    <property type="match status" value="1"/>
</dbReference>
<evidence type="ECO:0000256" key="2">
    <source>
        <dbReference type="ARBA" id="ARBA00022801"/>
    </source>
</evidence>
<dbReference type="InterPro" id="IPR013780">
    <property type="entry name" value="Glyco_hydro_b"/>
</dbReference>
<dbReference type="GO" id="GO:0005975">
    <property type="term" value="P:carbohydrate metabolic process"/>
    <property type="evidence" value="ECO:0007669"/>
    <property type="project" value="InterPro"/>
</dbReference>
<dbReference type="Proteomes" id="UP000095651">
    <property type="component" value="Unassembled WGS sequence"/>
</dbReference>
<keyword evidence="2 5" id="KW-0378">Hydrolase</keyword>
<protein>
    <submittedName>
        <fullName evidence="5">Alpha amylase</fullName>
        <ecNumber evidence="5">3.2.1.135</ecNumber>
    </submittedName>
</protein>
<evidence type="ECO:0000259" key="4">
    <source>
        <dbReference type="SMART" id="SM00642"/>
    </source>
</evidence>
<accession>A0A174KGF1</accession>
<organism evidence="5 6">
    <name type="scientific">Hungatella hathewayi</name>
    <dbReference type="NCBI Taxonomy" id="154046"/>
    <lineage>
        <taxon>Bacteria</taxon>
        <taxon>Bacillati</taxon>
        <taxon>Bacillota</taxon>
        <taxon>Clostridia</taxon>
        <taxon>Lachnospirales</taxon>
        <taxon>Lachnospiraceae</taxon>
        <taxon>Hungatella</taxon>
    </lineage>
</organism>
<dbReference type="Gene3D" id="3.20.20.80">
    <property type="entry name" value="Glycosidases"/>
    <property type="match status" value="1"/>
</dbReference>
<evidence type="ECO:0000313" key="5">
    <source>
        <dbReference type="EMBL" id="CUP08329.1"/>
    </source>
</evidence>
<feature type="domain" description="Glycosyl hydrolase family 13 catalytic" evidence="4">
    <location>
        <begin position="132"/>
        <end position="585"/>
    </location>
</feature>
<dbReference type="InterPro" id="IPR004185">
    <property type="entry name" value="Glyco_hydro_13_lg-like_dom"/>
</dbReference>
<gene>
    <name evidence="5" type="primary">tvaI</name>
    <name evidence="5" type="ORF">ERS852407_04923</name>
</gene>
<dbReference type="AlphaFoldDB" id="A0A174KGF1"/>
<dbReference type="CDD" id="cd11338">
    <property type="entry name" value="AmyAc_CMD"/>
    <property type="match status" value="1"/>
</dbReference>
<comment type="similarity">
    <text evidence="1">Belongs to the glycosyl hydrolase 13 family.</text>
</comment>
<dbReference type="InterPro" id="IPR014756">
    <property type="entry name" value="Ig_E-set"/>
</dbReference>
<dbReference type="SUPFAM" id="SSF51445">
    <property type="entry name" value="(Trans)glycosidases"/>
    <property type="match status" value="1"/>
</dbReference>
<name>A0A174KGF1_9FIRM</name>
<dbReference type="InterPro" id="IPR013783">
    <property type="entry name" value="Ig-like_fold"/>
</dbReference>
<dbReference type="Pfam" id="PF02903">
    <property type="entry name" value="Alpha-amylase_N"/>
    <property type="match status" value="1"/>
</dbReference>
<dbReference type="PANTHER" id="PTHR10357">
    <property type="entry name" value="ALPHA-AMYLASE FAMILY MEMBER"/>
    <property type="match status" value="1"/>
</dbReference>
<dbReference type="InterPro" id="IPR017853">
    <property type="entry name" value="GH"/>
</dbReference>
<dbReference type="Gene3D" id="2.60.40.1180">
    <property type="entry name" value="Golgi alpha-mannosidase II"/>
    <property type="match status" value="1"/>
</dbReference>
<dbReference type="EMBL" id="CYZE01000017">
    <property type="protein sequence ID" value="CUP08329.1"/>
    <property type="molecule type" value="Genomic_DNA"/>
</dbReference>
<dbReference type="SUPFAM" id="SSF81296">
    <property type="entry name" value="E set domains"/>
    <property type="match status" value="1"/>
</dbReference>
<dbReference type="SMART" id="SM00642">
    <property type="entry name" value="Aamy"/>
    <property type="match status" value="1"/>
</dbReference>
<evidence type="ECO:0000256" key="1">
    <source>
        <dbReference type="ARBA" id="ARBA00008061"/>
    </source>
</evidence>
<evidence type="ECO:0000313" key="6">
    <source>
        <dbReference type="Proteomes" id="UP000095651"/>
    </source>
</evidence>
<dbReference type="InterPro" id="IPR006047">
    <property type="entry name" value="GH13_cat_dom"/>
</dbReference>
<dbReference type="EC" id="3.2.1.135" evidence="5"/>
<dbReference type="SUPFAM" id="SSF51011">
    <property type="entry name" value="Glycosyl hydrolase domain"/>
    <property type="match status" value="1"/>
</dbReference>
<dbReference type="RefSeq" id="WP_002605170.1">
    <property type="nucleotide sequence ID" value="NZ_CABIXC010000017.1"/>
</dbReference>
<dbReference type="PANTHER" id="PTHR10357:SF210">
    <property type="entry name" value="MALTODEXTRIN GLUCOSIDASE"/>
    <property type="match status" value="1"/>
</dbReference>
<reference evidence="5 6" key="1">
    <citation type="submission" date="2015-09" db="EMBL/GenBank/DDBJ databases">
        <authorList>
            <consortium name="Pathogen Informatics"/>
        </authorList>
    </citation>
    <scope>NUCLEOTIDE SEQUENCE [LARGE SCALE GENOMIC DNA]</scope>
    <source>
        <strain evidence="5 6">2789STDY5608850</strain>
    </source>
</reference>
<sequence length="687" mass="78962">MCFQAEALNREALFTDETENFRFPTEPLEGDDVYLRFRTARDNVDYVYYIEDGSRNEAVMEKSDSDGLFDYYEYKITVGRERISYSFKVVKGSEACYYNRLGATMDNQECFHFRIAPGFSTPDWAKGAIMYQIYVDRFCNGDPSNDVVDNEYFYIDQNVMHVSDWSKYPSQMDVGCFYGGDLQGVWDKLDYIQNLGVDVIYFNPIFVSPSNHKYDCQDYDHIDPHYGVIVKDGGEPLKSGSADNRQATKYMIRSTAKENLEASDAFFARFVAEVHRRGMKVILDGVFNHCGSFNKWLDGELLYQMSGDYEAGAYVSEDSPYHTFFKFYKDDAWPCNDSYDGWWGHSTLPKLNYEESPMLYEYIMKIARKWVSPPYNVDGWRLDVAADLGHSSEYNHQFWRDFRNAVKEANPKAIVLAEHYGDPSSWLAGDQWDTVMNYDAFMEPVTWFLTGMEKHSDESNPNLYGDGESFFRSMNYHMSRMMTNSMMVAMNELSNHDHSRFLTRTNRMVGRISTKGAKAASEGVNYGVFREAVLIQMTWPGAPTIYYGDEAGVCGWTDPDNRRTYPWGNENLELIEFHKYMTGLHHRIAALRRGSLKQLLAGRQLIAYGRFCGDSVCAVIVNNRATERDVQLPVWQLGLSDGDTLVRHMLTYETGYNVGRISYEVADGQVSVFLPANSAILLATDRV</sequence>
<dbReference type="GO" id="GO:0031216">
    <property type="term" value="F:neopullulanase activity"/>
    <property type="evidence" value="ECO:0007669"/>
    <property type="project" value="UniProtKB-EC"/>
</dbReference>
<keyword evidence="3 5" id="KW-0326">Glycosidase</keyword>
<evidence type="ECO:0000256" key="3">
    <source>
        <dbReference type="ARBA" id="ARBA00023295"/>
    </source>
</evidence>
<proteinExistence type="inferred from homology"/>
<dbReference type="CDD" id="cd02857">
    <property type="entry name" value="E_set_CDase_PDE_N"/>
    <property type="match status" value="1"/>
</dbReference>